<dbReference type="HOGENOM" id="CLU_079400_2_0_1"/>
<gene>
    <name evidence="3" type="ORF">CAPTEDRAFT_208504</name>
</gene>
<dbReference type="SUPFAM" id="SSF110004">
    <property type="entry name" value="Glycolipid transfer protein, GLTP"/>
    <property type="match status" value="1"/>
</dbReference>
<evidence type="ECO:0000256" key="1">
    <source>
        <dbReference type="ARBA" id="ARBA00022448"/>
    </source>
</evidence>
<dbReference type="PANTHER" id="PTHR10219">
    <property type="entry name" value="GLYCOLIPID TRANSFER PROTEIN-RELATED"/>
    <property type="match status" value="1"/>
</dbReference>
<dbReference type="Pfam" id="PF08718">
    <property type="entry name" value="GLTP"/>
    <property type="match status" value="1"/>
</dbReference>
<dbReference type="GO" id="GO:0016020">
    <property type="term" value="C:membrane"/>
    <property type="evidence" value="ECO:0007669"/>
    <property type="project" value="TreeGrafter"/>
</dbReference>
<dbReference type="EMBL" id="AMQN01010223">
    <property type="status" value="NOT_ANNOTATED_CDS"/>
    <property type="molecule type" value="Genomic_DNA"/>
</dbReference>
<keyword evidence="1" id="KW-0813">Transport</keyword>
<reference evidence="5" key="1">
    <citation type="submission" date="2012-12" db="EMBL/GenBank/DDBJ databases">
        <authorList>
            <person name="Hellsten U."/>
            <person name="Grimwood J."/>
            <person name="Chapman J.A."/>
            <person name="Shapiro H."/>
            <person name="Aerts A."/>
            <person name="Otillar R.P."/>
            <person name="Terry A.Y."/>
            <person name="Boore J.L."/>
            <person name="Simakov O."/>
            <person name="Marletaz F."/>
            <person name="Cho S.-J."/>
            <person name="Edsinger-Gonzales E."/>
            <person name="Havlak P."/>
            <person name="Kuo D.-H."/>
            <person name="Larsson T."/>
            <person name="Lv J."/>
            <person name="Arendt D."/>
            <person name="Savage R."/>
            <person name="Osoegawa K."/>
            <person name="de Jong P."/>
            <person name="Lindberg D.R."/>
            <person name="Seaver E.C."/>
            <person name="Weisblat D.A."/>
            <person name="Putnam N.H."/>
            <person name="Grigoriev I.V."/>
            <person name="Rokhsar D.S."/>
        </authorList>
    </citation>
    <scope>NUCLEOTIDE SEQUENCE</scope>
    <source>
        <strain evidence="5">I ESC-2004</strain>
    </source>
</reference>
<protein>
    <recommendedName>
        <fullName evidence="2">Glycolipid transfer protein domain-containing protein</fullName>
    </recommendedName>
</protein>
<evidence type="ECO:0000259" key="2">
    <source>
        <dbReference type="Pfam" id="PF08718"/>
    </source>
</evidence>
<dbReference type="STRING" id="283909.R7TZE6"/>
<dbReference type="InterPro" id="IPR014830">
    <property type="entry name" value="Glycolipid_transfer_prot_dom"/>
</dbReference>
<feature type="domain" description="Glycolipid transfer protein" evidence="2">
    <location>
        <begin position="3"/>
        <end position="139"/>
    </location>
</feature>
<dbReference type="EMBL" id="KB307321">
    <property type="protein sequence ID" value="ELT99012.1"/>
    <property type="molecule type" value="Genomic_DNA"/>
</dbReference>
<dbReference type="Proteomes" id="UP000014760">
    <property type="component" value="Unassembled WGS sequence"/>
</dbReference>
<dbReference type="GO" id="GO:1902387">
    <property type="term" value="F:ceramide 1-phosphate binding"/>
    <property type="evidence" value="ECO:0007669"/>
    <property type="project" value="TreeGrafter"/>
</dbReference>
<dbReference type="EnsemblMetazoa" id="CapteT208504">
    <property type="protein sequence ID" value="CapteP208504"/>
    <property type="gene ID" value="CapteG208504"/>
</dbReference>
<accession>R7TZE6</accession>
<dbReference type="Gene3D" id="1.10.3520.10">
    <property type="entry name" value="Glycolipid transfer protein"/>
    <property type="match status" value="1"/>
</dbReference>
<keyword evidence="5" id="KW-1185">Reference proteome</keyword>
<dbReference type="FunCoup" id="R7TZE6">
    <property type="interactions" value="1035"/>
</dbReference>
<dbReference type="GO" id="GO:1902388">
    <property type="term" value="F:ceramide 1-phosphate transfer activity"/>
    <property type="evidence" value="ECO:0007669"/>
    <property type="project" value="TreeGrafter"/>
</dbReference>
<dbReference type="AlphaFoldDB" id="R7TZE6"/>
<evidence type="ECO:0000313" key="5">
    <source>
        <dbReference type="Proteomes" id="UP000014760"/>
    </source>
</evidence>
<organism evidence="3">
    <name type="scientific">Capitella teleta</name>
    <name type="common">Polychaete worm</name>
    <dbReference type="NCBI Taxonomy" id="283909"/>
    <lineage>
        <taxon>Eukaryota</taxon>
        <taxon>Metazoa</taxon>
        <taxon>Spiralia</taxon>
        <taxon>Lophotrochozoa</taxon>
        <taxon>Annelida</taxon>
        <taxon>Polychaeta</taxon>
        <taxon>Sedentaria</taxon>
        <taxon>Scolecida</taxon>
        <taxon>Capitellidae</taxon>
        <taxon>Capitella</taxon>
    </lineage>
</organism>
<name>R7TZE6_CAPTE</name>
<sequence length="182" mass="20900">MASCIISTVELLGKAFTPVKSDISQNIQKLERIYITDHEKYSEFRPILQDEIERNLTREKNSATNSLLWLKRALQFIACLLDQIVKDEVKEEPSESIVPFCLVAYENALKRYHGWMIQKVFQVLIKVAPRKKDLLRTLANGEECTDSQVVADMEPYVSLLNANINSVHNLLASMNLNFDDRV</sequence>
<evidence type="ECO:0000313" key="4">
    <source>
        <dbReference type="EnsemblMetazoa" id="CapteP208504"/>
    </source>
</evidence>
<proteinExistence type="predicted"/>
<evidence type="ECO:0000313" key="3">
    <source>
        <dbReference type="EMBL" id="ELT99012.1"/>
    </source>
</evidence>
<dbReference type="PANTHER" id="PTHR10219:SF25">
    <property type="entry name" value="PLECKSTRIN HOMOLOGY DOMAIN-CONTAINING FAMILY A MEMBER 8"/>
    <property type="match status" value="1"/>
</dbReference>
<dbReference type="FunFam" id="1.10.3520.10:FF:000001">
    <property type="entry name" value="Pleckstrin domain-containing family A member 8"/>
    <property type="match status" value="1"/>
</dbReference>
<reference evidence="3 5" key="2">
    <citation type="journal article" date="2013" name="Nature">
        <title>Insights into bilaterian evolution from three spiralian genomes.</title>
        <authorList>
            <person name="Simakov O."/>
            <person name="Marletaz F."/>
            <person name="Cho S.J."/>
            <person name="Edsinger-Gonzales E."/>
            <person name="Havlak P."/>
            <person name="Hellsten U."/>
            <person name="Kuo D.H."/>
            <person name="Larsson T."/>
            <person name="Lv J."/>
            <person name="Arendt D."/>
            <person name="Savage R."/>
            <person name="Osoegawa K."/>
            <person name="de Jong P."/>
            <person name="Grimwood J."/>
            <person name="Chapman J.A."/>
            <person name="Shapiro H."/>
            <person name="Aerts A."/>
            <person name="Otillar R.P."/>
            <person name="Terry A.Y."/>
            <person name="Boore J.L."/>
            <person name="Grigoriev I.V."/>
            <person name="Lindberg D.R."/>
            <person name="Seaver E.C."/>
            <person name="Weisblat D.A."/>
            <person name="Putnam N.H."/>
            <person name="Rokhsar D.S."/>
        </authorList>
    </citation>
    <scope>NUCLEOTIDE SEQUENCE</scope>
    <source>
        <strain evidence="3 5">I ESC-2004</strain>
    </source>
</reference>
<dbReference type="InterPro" id="IPR036497">
    <property type="entry name" value="GLTP_sf"/>
</dbReference>
<dbReference type="GO" id="GO:0005829">
    <property type="term" value="C:cytosol"/>
    <property type="evidence" value="ECO:0007669"/>
    <property type="project" value="TreeGrafter"/>
</dbReference>
<reference evidence="4" key="3">
    <citation type="submission" date="2015-06" db="UniProtKB">
        <authorList>
            <consortium name="EnsemblMetazoa"/>
        </authorList>
    </citation>
    <scope>IDENTIFICATION</scope>
</reference>
<dbReference type="OrthoDB" id="205255at2759"/>
<dbReference type="OMA" id="EMHGAEW"/>